<dbReference type="GO" id="GO:0016747">
    <property type="term" value="F:acyltransferase activity, transferring groups other than amino-acyl groups"/>
    <property type="evidence" value="ECO:0007669"/>
    <property type="project" value="InterPro"/>
</dbReference>
<proteinExistence type="predicted"/>
<feature type="transmembrane region" description="Helical" evidence="1">
    <location>
        <begin position="162"/>
        <end position="178"/>
    </location>
</feature>
<feature type="transmembrane region" description="Helical" evidence="1">
    <location>
        <begin position="252"/>
        <end position="271"/>
    </location>
</feature>
<reference evidence="4" key="1">
    <citation type="submission" date="2016-10" db="EMBL/GenBank/DDBJ databases">
        <authorList>
            <person name="Varghese N."/>
            <person name="Submissions S."/>
        </authorList>
    </citation>
    <scope>NUCLEOTIDE SEQUENCE [LARGE SCALE GENOMIC DNA]</scope>
    <source>
        <strain evidence="4">DSM 19684</strain>
    </source>
</reference>
<dbReference type="EMBL" id="FNBH01000001">
    <property type="protein sequence ID" value="SDE87539.1"/>
    <property type="molecule type" value="Genomic_DNA"/>
</dbReference>
<keyword evidence="4" id="KW-1185">Reference proteome</keyword>
<keyword evidence="1" id="KW-1133">Transmembrane helix</keyword>
<dbReference type="Proteomes" id="UP000199203">
    <property type="component" value="Unassembled WGS sequence"/>
</dbReference>
<gene>
    <name evidence="3" type="ORF">SAMN05421825_0469</name>
</gene>
<keyword evidence="3" id="KW-0808">Transferase</keyword>
<evidence type="ECO:0000256" key="1">
    <source>
        <dbReference type="SAM" id="Phobius"/>
    </source>
</evidence>
<dbReference type="InterPro" id="IPR002656">
    <property type="entry name" value="Acyl_transf_3_dom"/>
</dbReference>
<feature type="transmembrane region" description="Helical" evidence="1">
    <location>
        <begin position="227"/>
        <end position="246"/>
    </location>
</feature>
<feature type="domain" description="Acyltransferase 3" evidence="2">
    <location>
        <begin position="10"/>
        <end position="331"/>
    </location>
</feature>
<feature type="transmembrane region" description="Helical" evidence="1">
    <location>
        <begin position="45"/>
        <end position="69"/>
    </location>
</feature>
<dbReference type="AlphaFoldDB" id="A0A1G7GHP4"/>
<feature type="transmembrane region" description="Helical" evidence="1">
    <location>
        <begin position="314"/>
        <end position="335"/>
    </location>
</feature>
<name>A0A1G7GHP4_9FLAO</name>
<sequence>MMELSVKKSNHLKAMAILMMLWLHLFNVNYKGLYNPAILVAGQPLSFYISIFCDACVPIFAFVSGYGLYYKYQKKKDFFARENRFRLKKMYLNLWIVILLFPILLGLFLQEPQYPGSMLKILMNSTAIQTSYSGIWWYFTTYVLVVLSSKFLFYLLDRYSTYVVFVMSFVLYLIAFYFRVYKTDLFSNEVLKWFHNQGARYGLVQFEFLLGAIALKHQWITKFSKLYSKIKFGTVVGIILIIFMFITRCFVPNLFVAPLCAIAFTLVWNNLTLGRFIERSLDFLSVHSTNVWLCHSFFYAAFFRDFIYSPNLPIFIFVLLLSCSLLGSFVINFFYNRLQKYF</sequence>
<keyword evidence="1" id="KW-0812">Transmembrane</keyword>
<accession>A0A1G7GHP4</accession>
<feature type="transmembrane region" description="Helical" evidence="1">
    <location>
        <begin position="90"/>
        <end position="109"/>
    </location>
</feature>
<keyword evidence="1" id="KW-0472">Membrane</keyword>
<protein>
    <submittedName>
        <fullName evidence="3">Acyltransferase family protein</fullName>
    </submittedName>
</protein>
<feature type="transmembrane region" description="Helical" evidence="1">
    <location>
        <begin position="283"/>
        <end position="302"/>
    </location>
</feature>
<dbReference type="RefSeq" id="WP_089871026.1">
    <property type="nucleotide sequence ID" value="NZ_FNBH01000001.1"/>
</dbReference>
<dbReference type="OrthoDB" id="9807022at2"/>
<evidence type="ECO:0000313" key="4">
    <source>
        <dbReference type="Proteomes" id="UP000199203"/>
    </source>
</evidence>
<organism evidence="3 4">
    <name type="scientific">Epilithonimonas hungarica</name>
    <dbReference type="NCBI Taxonomy" id="454006"/>
    <lineage>
        <taxon>Bacteria</taxon>
        <taxon>Pseudomonadati</taxon>
        <taxon>Bacteroidota</taxon>
        <taxon>Flavobacteriia</taxon>
        <taxon>Flavobacteriales</taxon>
        <taxon>Weeksellaceae</taxon>
        <taxon>Chryseobacterium group</taxon>
        <taxon>Epilithonimonas</taxon>
    </lineage>
</organism>
<feature type="transmembrane region" description="Helical" evidence="1">
    <location>
        <begin position="135"/>
        <end position="155"/>
    </location>
</feature>
<evidence type="ECO:0000313" key="3">
    <source>
        <dbReference type="EMBL" id="SDE87539.1"/>
    </source>
</evidence>
<dbReference type="Pfam" id="PF01757">
    <property type="entry name" value="Acyl_transf_3"/>
    <property type="match status" value="1"/>
</dbReference>
<dbReference type="STRING" id="454006.SAMN05421825_0469"/>
<keyword evidence="3" id="KW-0012">Acyltransferase</keyword>
<evidence type="ECO:0000259" key="2">
    <source>
        <dbReference type="Pfam" id="PF01757"/>
    </source>
</evidence>
<feature type="transmembrane region" description="Helical" evidence="1">
    <location>
        <begin position="198"/>
        <end position="215"/>
    </location>
</feature>